<dbReference type="GO" id="GO:0000815">
    <property type="term" value="C:ESCRT III complex"/>
    <property type="evidence" value="ECO:0007669"/>
    <property type="project" value="TreeGrafter"/>
</dbReference>
<dbReference type="EMBL" id="CP034458">
    <property type="protein sequence ID" value="QBM88291.1"/>
    <property type="molecule type" value="Genomic_DNA"/>
</dbReference>
<dbReference type="GO" id="GO:0006900">
    <property type="term" value="P:vesicle budding from membrane"/>
    <property type="evidence" value="ECO:0007669"/>
    <property type="project" value="TreeGrafter"/>
</dbReference>
<feature type="compositionally biased region" description="Basic and acidic residues" evidence="6">
    <location>
        <begin position="424"/>
        <end position="453"/>
    </location>
</feature>
<accession>A0A4P6XQY5</accession>
<proteinExistence type="inferred from homology"/>
<dbReference type="InterPro" id="IPR005024">
    <property type="entry name" value="Snf7_fam"/>
</dbReference>
<evidence type="ECO:0000256" key="2">
    <source>
        <dbReference type="ARBA" id="ARBA00006190"/>
    </source>
</evidence>
<dbReference type="Pfam" id="PF25880">
    <property type="entry name" value="WHD_CHMP7_1st"/>
    <property type="match status" value="1"/>
</dbReference>
<evidence type="ECO:0000256" key="6">
    <source>
        <dbReference type="SAM" id="MobiDB-lite"/>
    </source>
</evidence>
<evidence type="ECO:0000256" key="5">
    <source>
        <dbReference type="ARBA" id="ARBA00042586"/>
    </source>
</evidence>
<reference evidence="8" key="1">
    <citation type="submission" date="2019-03" db="EMBL/GenBank/DDBJ databases">
        <title>Snf2 controls pulcherriminic acid biosynthesis and connects pigmentation and antifungal activity of the yeast Metschnikowia pulcherrima.</title>
        <authorList>
            <person name="Gore-Lloyd D."/>
            <person name="Sumann I."/>
            <person name="Brachmann A.O."/>
            <person name="Schneeberger K."/>
            <person name="Ortiz-Merino R.A."/>
            <person name="Moreno-Beltran M."/>
            <person name="Schlaefli M."/>
            <person name="Kirner P."/>
            <person name="Santos Kron A."/>
            <person name="Wolfe K.H."/>
            <person name="Piel J."/>
            <person name="Ahrens C.H."/>
            <person name="Henk D."/>
            <person name="Freimoser F.M."/>
        </authorList>
    </citation>
    <scope>NUCLEOTIDE SEQUENCE [LARGE SCALE GENOMIC DNA]</scope>
    <source>
        <strain evidence="8">APC 1.2</strain>
    </source>
</reference>
<comment type="similarity">
    <text evidence="2">Belongs to the SNF7 family.</text>
</comment>
<evidence type="ECO:0000313" key="8">
    <source>
        <dbReference type="Proteomes" id="UP000292447"/>
    </source>
</evidence>
<keyword evidence="8" id="KW-1185">Reference proteome</keyword>
<dbReference type="PANTHER" id="PTHR22761:SF10">
    <property type="entry name" value="GH13992P"/>
    <property type="match status" value="1"/>
</dbReference>
<dbReference type="GO" id="GO:0009898">
    <property type="term" value="C:cytoplasmic side of plasma membrane"/>
    <property type="evidence" value="ECO:0007669"/>
    <property type="project" value="TreeGrafter"/>
</dbReference>
<keyword evidence="3" id="KW-0967">Endosome</keyword>
<dbReference type="Gene3D" id="6.10.140.1230">
    <property type="match status" value="1"/>
</dbReference>
<dbReference type="Proteomes" id="UP000292447">
    <property type="component" value="Chromosome III"/>
</dbReference>
<protein>
    <recommendedName>
        <fullName evidence="4">Vacuolar-sorting protein SNF7</fullName>
    </recommendedName>
    <alternativeName>
        <fullName evidence="5">Vacuolar protein-sorting-associated protein 32</fullName>
    </alternativeName>
</protein>
<dbReference type="STRING" id="2163413.A0A4P6XQY5"/>
<dbReference type="AlphaFoldDB" id="A0A4P6XQY5"/>
<name>A0A4P6XQY5_9ASCO</name>
<organism evidence="7 8">
    <name type="scientific">Metschnikowia aff. pulcherrima</name>
    <dbReference type="NCBI Taxonomy" id="2163413"/>
    <lineage>
        <taxon>Eukaryota</taxon>
        <taxon>Fungi</taxon>
        <taxon>Dikarya</taxon>
        <taxon>Ascomycota</taxon>
        <taxon>Saccharomycotina</taxon>
        <taxon>Pichiomycetes</taxon>
        <taxon>Metschnikowiaceae</taxon>
        <taxon>Metschnikowia</taxon>
    </lineage>
</organism>
<dbReference type="GO" id="GO:0032511">
    <property type="term" value="P:late endosome to vacuole transport via multivesicular body sorting pathway"/>
    <property type="evidence" value="ECO:0007669"/>
    <property type="project" value="TreeGrafter"/>
</dbReference>
<sequence>MCHTLAVSHALFVSSPHHQHSAELRNKCLKIRDFFFIMKSILAQVPSFKDSRLPSLFSDFSNLKETNPDGYEANVSAWEDLLLQCLRLHTFDSSVALPAASLSASLEHPLYGKPKSLGLVLSGLIEQRTLVPWSVFKAEYIAPFSLYTDFAYPSRFWLSIRSSWKLSRYSPDLARLDSTEYYIHLPTLEDLGPRLYKSLEAQVTLRGSYVAGILDFEMFSTLMKELDNTLSAVDIQAIHIYLSRDKRLMSSRTLPGHEKLHHGELIKISDEKTVTNEDIDILNVKVNIRDIENRVAALELTLNEETPQQIKKMLDSKASRNRLKSLLRRKAQLAKSLELATSVLNELHVLLDKIDEAQSHGTIFASLQSANAVLSAFNKRVSLEKLHDLNAEISEQMALTDDISDALGESESWNEDDIEKEMERLENEVTETTAKEAGETDISSKHVERESSDSAKQQPNGSLGPQIDKMLMTKLENLLVNRDRPESPEREVASMENEQEHAENSLPA</sequence>
<dbReference type="GO" id="GO:0005771">
    <property type="term" value="C:multivesicular body"/>
    <property type="evidence" value="ECO:0007669"/>
    <property type="project" value="TreeGrafter"/>
</dbReference>
<feature type="region of interest" description="Disordered" evidence="6">
    <location>
        <begin position="424"/>
        <end position="508"/>
    </location>
</feature>
<gene>
    <name evidence="7" type="primary">MPUL0C02570</name>
    <name evidence="7" type="ORF">METSCH_C02570</name>
</gene>
<comment type="subcellular location">
    <subcellularLocation>
        <location evidence="1">Endosome</location>
    </subcellularLocation>
</comment>
<feature type="compositionally biased region" description="Polar residues" evidence="6">
    <location>
        <begin position="454"/>
        <end position="463"/>
    </location>
</feature>
<evidence type="ECO:0000256" key="3">
    <source>
        <dbReference type="ARBA" id="ARBA00022753"/>
    </source>
</evidence>
<dbReference type="Pfam" id="PF03357">
    <property type="entry name" value="Snf7"/>
    <property type="match status" value="1"/>
</dbReference>
<evidence type="ECO:0000313" key="7">
    <source>
        <dbReference type="EMBL" id="QBM88291.1"/>
    </source>
</evidence>
<evidence type="ECO:0000256" key="4">
    <source>
        <dbReference type="ARBA" id="ARBA00040017"/>
    </source>
</evidence>
<feature type="compositionally biased region" description="Basic and acidic residues" evidence="6">
    <location>
        <begin position="481"/>
        <end position="508"/>
    </location>
</feature>
<dbReference type="PANTHER" id="PTHR22761">
    <property type="entry name" value="CHARGED MULTIVESICULAR BODY PROTEIN"/>
    <property type="match status" value="1"/>
</dbReference>
<evidence type="ECO:0000256" key="1">
    <source>
        <dbReference type="ARBA" id="ARBA00004177"/>
    </source>
</evidence>